<dbReference type="AlphaFoldDB" id="A0A3S1C9P6"/>
<proteinExistence type="predicted"/>
<feature type="transmembrane region" description="Helical" evidence="1">
    <location>
        <begin position="15"/>
        <end position="34"/>
    </location>
</feature>
<comment type="caution">
    <text evidence="2">The sequence shown here is derived from an EMBL/GenBank/DDBJ whole genome shotgun (WGS) entry which is preliminary data.</text>
</comment>
<dbReference type="Proteomes" id="UP000271974">
    <property type="component" value="Unassembled WGS sequence"/>
</dbReference>
<accession>A0A3S1C9P6</accession>
<evidence type="ECO:0000313" key="3">
    <source>
        <dbReference type="Proteomes" id="UP000271974"/>
    </source>
</evidence>
<gene>
    <name evidence="2" type="ORF">EGW08_005528</name>
</gene>
<evidence type="ECO:0000313" key="2">
    <source>
        <dbReference type="EMBL" id="RUS86738.1"/>
    </source>
</evidence>
<protein>
    <submittedName>
        <fullName evidence="2">Uncharacterized protein</fullName>
    </submittedName>
</protein>
<evidence type="ECO:0000256" key="1">
    <source>
        <dbReference type="SAM" id="Phobius"/>
    </source>
</evidence>
<sequence length="107" mass="13209">MLVFLSFSFYKSYHWYWLFFVLHFILMYCLNKGFNFFSEFILNHKLFCHSLPKYFYIFLLLLLTIMITLSLHNNMSQLDVMRFSCCCFFCCCFLTIFYTFSQIPMYL</sequence>
<keyword evidence="1" id="KW-1133">Transmembrane helix</keyword>
<feature type="transmembrane region" description="Helical" evidence="1">
    <location>
        <begin position="54"/>
        <end position="74"/>
    </location>
</feature>
<keyword evidence="1" id="KW-0812">Transmembrane</keyword>
<name>A0A3S1C9P6_ELYCH</name>
<keyword evidence="1" id="KW-0472">Membrane</keyword>
<feature type="transmembrane region" description="Helical" evidence="1">
    <location>
        <begin position="80"/>
        <end position="100"/>
    </location>
</feature>
<keyword evidence="3" id="KW-1185">Reference proteome</keyword>
<reference evidence="2 3" key="1">
    <citation type="submission" date="2019-01" db="EMBL/GenBank/DDBJ databases">
        <title>A draft genome assembly of the solar-powered sea slug Elysia chlorotica.</title>
        <authorList>
            <person name="Cai H."/>
            <person name="Li Q."/>
            <person name="Fang X."/>
            <person name="Li J."/>
            <person name="Curtis N.E."/>
            <person name="Altenburger A."/>
            <person name="Shibata T."/>
            <person name="Feng M."/>
            <person name="Maeda T."/>
            <person name="Schwartz J.A."/>
            <person name="Shigenobu S."/>
            <person name="Lundholm N."/>
            <person name="Nishiyama T."/>
            <person name="Yang H."/>
            <person name="Hasebe M."/>
            <person name="Li S."/>
            <person name="Pierce S.K."/>
            <person name="Wang J."/>
        </authorList>
    </citation>
    <scope>NUCLEOTIDE SEQUENCE [LARGE SCALE GENOMIC DNA]</scope>
    <source>
        <strain evidence="2">EC2010</strain>
        <tissue evidence="2">Whole organism of an adult</tissue>
    </source>
</reference>
<dbReference type="EMBL" id="RQTK01000130">
    <property type="protein sequence ID" value="RUS86738.1"/>
    <property type="molecule type" value="Genomic_DNA"/>
</dbReference>
<organism evidence="2 3">
    <name type="scientific">Elysia chlorotica</name>
    <name type="common">Eastern emerald elysia</name>
    <name type="synonym">Sea slug</name>
    <dbReference type="NCBI Taxonomy" id="188477"/>
    <lineage>
        <taxon>Eukaryota</taxon>
        <taxon>Metazoa</taxon>
        <taxon>Spiralia</taxon>
        <taxon>Lophotrochozoa</taxon>
        <taxon>Mollusca</taxon>
        <taxon>Gastropoda</taxon>
        <taxon>Heterobranchia</taxon>
        <taxon>Euthyneura</taxon>
        <taxon>Panpulmonata</taxon>
        <taxon>Sacoglossa</taxon>
        <taxon>Placobranchoidea</taxon>
        <taxon>Plakobranchidae</taxon>
        <taxon>Elysia</taxon>
    </lineage>
</organism>